<evidence type="ECO:0000313" key="3">
    <source>
        <dbReference type="Proteomes" id="UP000808146"/>
    </source>
</evidence>
<comment type="caution">
    <text evidence="2">The sequence shown here is derived from an EMBL/GenBank/DDBJ whole genome shotgun (WGS) entry which is preliminary data.</text>
</comment>
<sequence>MKTAINATLLALTLAFGSAHAADAKPTTAEARTPGMVAGDVVKAEAEVVGIDKKTRTVTLKGEDGNVFDVVVGKEAKNFKQIRVGDRVIAEHMEVLTMELKKGGGLRETVERDINETAKPGQKPGMVKGREIDFVADVKVVDAKASTITVLGASGRMYKLKVKDPAVMAQIQEGDQVKGTYVVATGIVVVAPKAKAAK</sequence>
<evidence type="ECO:0000256" key="1">
    <source>
        <dbReference type="SAM" id="SignalP"/>
    </source>
</evidence>
<dbReference type="AlphaFoldDB" id="A0A9D7LLZ5"/>
<feature type="signal peptide" evidence="1">
    <location>
        <begin position="1"/>
        <end position="21"/>
    </location>
</feature>
<proteinExistence type="predicted"/>
<evidence type="ECO:0008006" key="4">
    <source>
        <dbReference type="Google" id="ProtNLM"/>
    </source>
</evidence>
<dbReference type="Proteomes" id="UP000808146">
    <property type="component" value="Unassembled WGS sequence"/>
</dbReference>
<evidence type="ECO:0000313" key="2">
    <source>
        <dbReference type="EMBL" id="MBK8890275.1"/>
    </source>
</evidence>
<reference evidence="2" key="1">
    <citation type="submission" date="2020-10" db="EMBL/GenBank/DDBJ databases">
        <title>Connecting structure to function with the recovery of over 1000 high-quality activated sludge metagenome-assembled genomes encoding full-length rRNA genes using long-read sequencing.</title>
        <authorList>
            <person name="Singleton C.M."/>
            <person name="Petriglieri F."/>
            <person name="Kristensen J.M."/>
            <person name="Kirkegaard R.H."/>
            <person name="Michaelsen T.Y."/>
            <person name="Andersen M.H."/>
            <person name="Karst S.M."/>
            <person name="Dueholm M.S."/>
            <person name="Nielsen P.H."/>
            <person name="Albertsen M."/>
        </authorList>
    </citation>
    <scope>NUCLEOTIDE SEQUENCE</scope>
    <source>
        <strain evidence="2">OdNE_18-Q3-R46-58_BAT3C.305</strain>
    </source>
</reference>
<gene>
    <name evidence="2" type="ORF">IPN75_07625</name>
</gene>
<protein>
    <recommendedName>
        <fullName evidence="4">DUF5666 domain-containing protein</fullName>
    </recommendedName>
</protein>
<name>A0A9D7LLZ5_9RHOO</name>
<accession>A0A9D7LLZ5</accession>
<keyword evidence="1" id="KW-0732">Signal</keyword>
<feature type="chain" id="PRO_5038670811" description="DUF5666 domain-containing protein" evidence="1">
    <location>
        <begin position="22"/>
        <end position="198"/>
    </location>
</feature>
<dbReference type="EMBL" id="JADKBR010000005">
    <property type="protein sequence ID" value="MBK8890275.1"/>
    <property type="molecule type" value="Genomic_DNA"/>
</dbReference>
<organism evidence="2 3">
    <name type="scientific">Candidatus Dechloromonas phosphorivorans</name>
    <dbReference type="NCBI Taxonomy" id="2899244"/>
    <lineage>
        <taxon>Bacteria</taxon>
        <taxon>Pseudomonadati</taxon>
        <taxon>Pseudomonadota</taxon>
        <taxon>Betaproteobacteria</taxon>
        <taxon>Rhodocyclales</taxon>
        <taxon>Azonexaceae</taxon>
        <taxon>Dechloromonas</taxon>
    </lineage>
</organism>